<comment type="caution">
    <text evidence="1">The sequence shown here is derived from an EMBL/GenBank/DDBJ whole genome shotgun (WGS) entry which is preliminary data.</text>
</comment>
<dbReference type="EMBL" id="LFQK01000028">
    <property type="protein sequence ID" value="KNH25959.1"/>
    <property type="molecule type" value="Genomic_DNA"/>
</dbReference>
<dbReference type="AlphaFoldDB" id="A0A0L1MCL6"/>
<sequence>MLDLENLQRVLHNQTNFIQIRFEGSSPSSRLAHTEGHVFQRTGLNDVLSFDVTLPTLLVLQWGAISSSAHIDTVSIRVVSIPAL</sequence>
<evidence type="ECO:0000313" key="2">
    <source>
        <dbReference type="Proteomes" id="UP000036955"/>
    </source>
</evidence>
<proteinExistence type="predicted"/>
<name>A0A0L1MCL6_PSESX</name>
<organism evidence="1 2">
    <name type="scientific">Pseudomonas syringae</name>
    <dbReference type="NCBI Taxonomy" id="317"/>
    <lineage>
        <taxon>Bacteria</taxon>
        <taxon>Pseudomonadati</taxon>
        <taxon>Pseudomonadota</taxon>
        <taxon>Gammaproteobacteria</taxon>
        <taxon>Pseudomonadales</taxon>
        <taxon>Pseudomonadaceae</taxon>
        <taxon>Pseudomonas</taxon>
    </lineage>
</organism>
<reference evidence="1 2" key="1">
    <citation type="submission" date="2015-06" db="EMBL/GenBank/DDBJ databases">
        <authorList>
            <person name="Hoefler B.C."/>
            <person name="Straight P.D."/>
        </authorList>
    </citation>
    <scope>NUCLEOTIDE SEQUENCE [LARGE SCALE GENOMIC DNA]</scope>
    <source>
        <strain evidence="1 2">Riq4</strain>
    </source>
</reference>
<accession>A0A0L1MCL6</accession>
<protein>
    <submittedName>
        <fullName evidence="1">Uncharacterized protein</fullName>
    </submittedName>
</protein>
<dbReference type="Proteomes" id="UP000036955">
    <property type="component" value="Unassembled WGS sequence"/>
</dbReference>
<evidence type="ECO:0000313" key="1">
    <source>
        <dbReference type="EMBL" id="KNH25959.1"/>
    </source>
</evidence>
<gene>
    <name evidence="1" type="ORF">ACS77_17020</name>
</gene>